<reference evidence="1 2" key="1">
    <citation type="submission" date="2018-04" db="EMBL/GenBank/DDBJ databases">
        <title>Genome sequencing of Flavobacterium sp. HYN0048.</title>
        <authorList>
            <person name="Yi H."/>
            <person name="Baek C."/>
        </authorList>
    </citation>
    <scope>NUCLEOTIDE SEQUENCE [LARGE SCALE GENOMIC DNA]</scope>
    <source>
        <strain evidence="1 2">HYN0048</strain>
    </source>
</reference>
<sequence>MSEHISIGHRITVPSLRDYIITHQLNAGDSLVVSPQDFQELVHEIKTSGDGIPDFPFNLLGVNILKDSTDTVPIGKVQIVKNEKPYL</sequence>
<dbReference type="OrthoDB" id="1364518at2"/>
<evidence type="ECO:0000313" key="1">
    <source>
        <dbReference type="EMBL" id="AWA30444.1"/>
    </source>
</evidence>
<accession>A0A2S0RFK5</accession>
<dbReference type="KEGG" id="fmg:HYN48_10295"/>
<organism evidence="1 2">
    <name type="scientific">Flavobacterium magnum</name>
    <dbReference type="NCBI Taxonomy" id="2162713"/>
    <lineage>
        <taxon>Bacteria</taxon>
        <taxon>Pseudomonadati</taxon>
        <taxon>Bacteroidota</taxon>
        <taxon>Flavobacteriia</taxon>
        <taxon>Flavobacteriales</taxon>
        <taxon>Flavobacteriaceae</taxon>
        <taxon>Flavobacterium</taxon>
    </lineage>
</organism>
<name>A0A2S0RFK5_9FLAO</name>
<keyword evidence="2" id="KW-1185">Reference proteome</keyword>
<gene>
    <name evidence="1" type="ORF">HYN48_10295</name>
</gene>
<dbReference type="EMBL" id="CP028811">
    <property type="protein sequence ID" value="AWA30444.1"/>
    <property type="molecule type" value="Genomic_DNA"/>
</dbReference>
<proteinExistence type="predicted"/>
<dbReference type="AlphaFoldDB" id="A0A2S0RFK5"/>
<protein>
    <submittedName>
        <fullName evidence="1">Uncharacterized protein</fullName>
    </submittedName>
</protein>
<evidence type="ECO:0000313" key="2">
    <source>
        <dbReference type="Proteomes" id="UP000244193"/>
    </source>
</evidence>
<dbReference type="Proteomes" id="UP000244193">
    <property type="component" value="Chromosome"/>
</dbReference>
<dbReference type="RefSeq" id="WP_108371381.1">
    <property type="nucleotide sequence ID" value="NZ_CP028811.1"/>
</dbReference>